<keyword evidence="13" id="KW-0274">FAD</keyword>
<evidence type="ECO:0000256" key="16">
    <source>
        <dbReference type="ARBA" id="ARBA00023063"/>
    </source>
</evidence>
<dbReference type="Gene3D" id="2.60.40.650">
    <property type="match status" value="1"/>
</dbReference>
<dbReference type="GO" id="GO:0020037">
    <property type="term" value="F:heme binding"/>
    <property type="evidence" value="ECO:0007669"/>
    <property type="project" value="InterPro"/>
</dbReference>
<dbReference type="SUPFAM" id="SSF55856">
    <property type="entry name" value="Cytochrome b5-like heme/steroid binding domain"/>
    <property type="match status" value="1"/>
</dbReference>
<keyword evidence="9" id="KW-0500">Molybdenum</keyword>
<dbReference type="Pfam" id="PF00173">
    <property type="entry name" value="Cyt-b5"/>
    <property type="match status" value="1"/>
</dbReference>
<keyword evidence="11" id="KW-0285">Flavoprotein</keyword>
<dbReference type="Gene3D" id="3.40.50.80">
    <property type="entry name" value="Nucleotide-binding domain of ferredoxin-NADP reductase (FNR) module"/>
    <property type="match status" value="1"/>
</dbReference>
<evidence type="ECO:0000256" key="4">
    <source>
        <dbReference type="ARBA" id="ARBA00003838"/>
    </source>
</evidence>
<evidence type="ECO:0000256" key="7">
    <source>
        <dbReference type="ARBA" id="ARBA00012673"/>
    </source>
</evidence>
<protein>
    <recommendedName>
        <fullName evidence="8">Nitrate reductase [NADPH]</fullName>
        <ecNumber evidence="7">1.7.1.3</ecNumber>
    </recommendedName>
</protein>
<feature type="domain" description="Cytochrome b5 heme-binding" evidence="18">
    <location>
        <begin position="474"/>
        <end position="549"/>
    </location>
</feature>
<comment type="catalytic activity">
    <reaction evidence="17">
        <text>nitrite + NADP(+) + H2O = nitrate + NADPH + H(+)</text>
        <dbReference type="Rhea" id="RHEA:19061"/>
        <dbReference type="ChEBI" id="CHEBI:15377"/>
        <dbReference type="ChEBI" id="CHEBI:15378"/>
        <dbReference type="ChEBI" id="CHEBI:16301"/>
        <dbReference type="ChEBI" id="CHEBI:17632"/>
        <dbReference type="ChEBI" id="CHEBI:57783"/>
        <dbReference type="ChEBI" id="CHEBI:58349"/>
        <dbReference type="EC" id="1.7.1.3"/>
    </reaction>
</comment>
<dbReference type="InterPro" id="IPR001709">
    <property type="entry name" value="Flavoprot_Pyr_Nucl_cyt_Rdtase"/>
</dbReference>
<evidence type="ECO:0000256" key="12">
    <source>
        <dbReference type="ARBA" id="ARBA00022723"/>
    </source>
</evidence>
<keyword evidence="10" id="KW-0349">Heme</keyword>
<comment type="function">
    <text evidence="4">Nitrate reductase is a key enzyme involved in the first step of nitrate assimilation in plants, fungi and bacteria.</text>
</comment>
<accession>A0A0L0HNC8</accession>
<dbReference type="GO" id="GO:0042128">
    <property type="term" value="P:nitrate assimilation"/>
    <property type="evidence" value="ECO:0007669"/>
    <property type="project" value="UniProtKB-KW"/>
</dbReference>
<dbReference type="PROSITE" id="PS51384">
    <property type="entry name" value="FAD_FR"/>
    <property type="match status" value="1"/>
</dbReference>
<evidence type="ECO:0000256" key="11">
    <source>
        <dbReference type="ARBA" id="ARBA00022630"/>
    </source>
</evidence>
<evidence type="ECO:0000313" key="21">
    <source>
        <dbReference type="Proteomes" id="UP000053201"/>
    </source>
</evidence>
<dbReference type="InterPro" id="IPR036374">
    <property type="entry name" value="OxRdtase_Mopterin-bd_sf"/>
</dbReference>
<gene>
    <name evidence="20" type="ORF">SPPG_02797</name>
</gene>
<dbReference type="PROSITE" id="PS50255">
    <property type="entry name" value="CYTOCHROME_B5_2"/>
    <property type="match status" value="1"/>
</dbReference>
<dbReference type="InterPro" id="IPR017927">
    <property type="entry name" value="FAD-bd_FR_type"/>
</dbReference>
<dbReference type="VEuPathDB" id="FungiDB:SPPG_02797"/>
<evidence type="ECO:0000259" key="18">
    <source>
        <dbReference type="PROSITE" id="PS50255"/>
    </source>
</evidence>
<dbReference type="OrthoDB" id="432685at2759"/>
<dbReference type="eggNOG" id="KOG0537">
    <property type="taxonomic scope" value="Eukaryota"/>
</dbReference>
<dbReference type="PRINTS" id="PR00363">
    <property type="entry name" value="CYTOCHROMEB5"/>
</dbReference>
<evidence type="ECO:0000259" key="19">
    <source>
        <dbReference type="PROSITE" id="PS51384"/>
    </source>
</evidence>
<dbReference type="InParanoid" id="A0A0L0HNC8"/>
<dbReference type="SUPFAM" id="SSF56524">
    <property type="entry name" value="Oxidoreductase molybdopterin-binding domain"/>
    <property type="match status" value="1"/>
</dbReference>
<dbReference type="GO" id="GO:0008482">
    <property type="term" value="F:sulfite oxidase activity"/>
    <property type="evidence" value="ECO:0007669"/>
    <property type="project" value="TreeGrafter"/>
</dbReference>
<dbReference type="FunFam" id="3.90.420.10:FF:000003">
    <property type="entry name" value="Nitrate reductase"/>
    <property type="match status" value="1"/>
</dbReference>
<evidence type="ECO:0000313" key="20">
    <source>
        <dbReference type="EMBL" id="KND02324.1"/>
    </source>
</evidence>
<evidence type="ECO:0000256" key="6">
    <source>
        <dbReference type="ARBA" id="ARBA00011738"/>
    </source>
</evidence>
<dbReference type="PRINTS" id="PR00407">
    <property type="entry name" value="EUMOPTERIN"/>
</dbReference>
<dbReference type="InterPro" id="IPR005066">
    <property type="entry name" value="MoCF_OxRdtse_dimer"/>
</dbReference>
<keyword evidence="21" id="KW-1185">Reference proteome</keyword>
<dbReference type="InterPro" id="IPR018506">
    <property type="entry name" value="Cyt_B5_heme-BS"/>
</dbReference>
<comment type="cofactor">
    <cofactor evidence="1">
        <name>Mo-molybdopterin</name>
        <dbReference type="ChEBI" id="CHEBI:71302"/>
    </cofactor>
</comment>
<keyword evidence="16" id="KW-0534">Nitrate assimilation</keyword>
<proteinExistence type="inferred from homology"/>
<dbReference type="Pfam" id="PF00970">
    <property type="entry name" value="FAD_binding_6"/>
    <property type="match status" value="1"/>
</dbReference>
<comment type="cofactor">
    <cofactor evidence="3">
        <name>FAD</name>
        <dbReference type="ChEBI" id="CHEBI:57692"/>
    </cofactor>
</comment>
<keyword evidence="14" id="KW-0560">Oxidoreductase</keyword>
<evidence type="ECO:0000256" key="1">
    <source>
        <dbReference type="ARBA" id="ARBA00001924"/>
    </source>
</evidence>
<dbReference type="PRINTS" id="PR00371">
    <property type="entry name" value="FPNCR"/>
</dbReference>
<keyword evidence="12" id="KW-0479">Metal-binding</keyword>
<dbReference type="SUPFAM" id="SSF63380">
    <property type="entry name" value="Riboflavin synthase domain-like"/>
    <property type="match status" value="1"/>
</dbReference>
<dbReference type="SUPFAM" id="SSF52343">
    <property type="entry name" value="Ferredoxin reductase-like, C-terminal NADP-linked domain"/>
    <property type="match status" value="1"/>
</dbReference>
<dbReference type="CDD" id="cd06183">
    <property type="entry name" value="cyt_b5_reduct_like"/>
    <property type="match status" value="1"/>
</dbReference>
<dbReference type="OMA" id="KAMMPDY"/>
<dbReference type="InterPro" id="IPR039261">
    <property type="entry name" value="FNR_nucleotide-bd"/>
</dbReference>
<evidence type="ECO:0000256" key="9">
    <source>
        <dbReference type="ARBA" id="ARBA00022505"/>
    </source>
</evidence>
<dbReference type="InterPro" id="IPR000572">
    <property type="entry name" value="OxRdtase_Mopterin-bd_dom"/>
</dbReference>
<dbReference type="Pfam" id="PF00175">
    <property type="entry name" value="NAD_binding_1"/>
    <property type="match status" value="1"/>
</dbReference>
<evidence type="ECO:0000256" key="8">
    <source>
        <dbReference type="ARBA" id="ARBA00015499"/>
    </source>
</evidence>
<dbReference type="GO" id="GO:0030151">
    <property type="term" value="F:molybdenum ion binding"/>
    <property type="evidence" value="ECO:0007669"/>
    <property type="project" value="InterPro"/>
</dbReference>
<dbReference type="AlphaFoldDB" id="A0A0L0HNC8"/>
<dbReference type="GO" id="GO:0050464">
    <property type="term" value="F:nitrate reductase (NADPH) activity"/>
    <property type="evidence" value="ECO:0007669"/>
    <property type="project" value="UniProtKB-EC"/>
</dbReference>
<dbReference type="InterPro" id="IPR001199">
    <property type="entry name" value="Cyt_B5-like_heme/steroid-bd"/>
</dbReference>
<dbReference type="PANTHER" id="PTHR19372:SF7">
    <property type="entry name" value="SULFITE OXIDASE, MITOCHONDRIAL"/>
    <property type="match status" value="1"/>
</dbReference>
<dbReference type="PANTHER" id="PTHR19372">
    <property type="entry name" value="SULFITE REDUCTASE"/>
    <property type="match status" value="1"/>
</dbReference>
<dbReference type="PRINTS" id="PR00406">
    <property type="entry name" value="CYTB5RDTASE"/>
</dbReference>
<evidence type="ECO:0000256" key="10">
    <source>
        <dbReference type="ARBA" id="ARBA00022617"/>
    </source>
</evidence>
<dbReference type="EC" id="1.7.1.3" evidence="7"/>
<dbReference type="RefSeq" id="XP_016610363.1">
    <property type="nucleotide sequence ID" value="XM_016751083.1"/>
</dbReference>
<dbReference type="GO" id="GO:0006790">
    <property type="term" value="P:sulfur compound metabolic process"/>
    <property type="evidence" value="ECO:0007669"/>
    <property type="project" value="TreeGrafter"/>
</dbReference>
<evidence type="ECO:0000256" key="13">
    <source>
        <dbReference type="ARBA" id="ARBA00022827"/>
    </source>
</evidence>
<dbReference type="STRING" id="645134.A0A0L0HNC8"/>
<evidence type="ECO:0000256" key="2">
    <source>
        <dbReference type="ARBA" id="ARBA00001971"/>
    </source>
</evidence>
<dbReference type="InterPro" id="IPR001433">
    <property type="entry name" value="OxRdtase_FAD/NAD-bd"/>
</dbReference>
<name>A0A0L0HNC8_SPIPD</name>
<sequence>MAPPSVPEYNPYELQTVEDANGRVSDPSPYFGNFQVDERDKKTPDEWIRRNPDLLRLTGRHPFNCEAPLEKLIEKGWITPTDLHYVRNHGAVPKLEWGKHRLHVGGLVSSPQTFTMSDLAALPSATFPILLVCAGNRRKEQNMTRQTIGFSWGPSGLSNSIWKGVLLRDLLLQCGAPDPLGIVEDGVVMPKWVIFQGAEDLPKGKYGTSIAYDVAMDPRCDLLVAYEQNGEPLAPDHGFPVRIVIPGHIGGRMVKWLARIIVSTEEDSSHYHFHDNRVLPPNVDAQIATAEGWWYKPEYIINELGINSVITSPTHDELIPITIDGGYKFRGYAYTGGGRAITRVEVSFNHGERWELAKLLPYPVEHIRRGKYWSWFWWELDVKDVRDLCGCTQVWVRAWEGQNTQPEKLTWNVMGMMNNCYFRLHVHVQKTATGISLRFQQPAPVVGDGWMIKPPEDHQAAAKPTIKKDETKELRVFSMSDVEKHSSEEDCWIVVNGNVYDCTKFLDDHPGGPESIVISAGTDCTEEFDAIHSSKAHDMLKDYLIGTIAKTPSAPIPASTKPVAPVEELIALNPRVYAPFKLIEKQKLSHDTRLFRFALPSPDHRLGLPPGKHMYISAQVNGKLVIRGYTPVSTDEEKGFFDLVVKIYLPDRHPSFPEGGVLTPWLDALPIGAEIKAKGPLGSIVYLGQGTFTLPKHKQPKAVQRISLIAGGTGITPCYQILRAVLSDQSTAAQNIRIWLLYACRTDRDILLLKEINELAEKWKGRVRVWYTLSGACPNGWMYGTGRVNKDMVAERCAPGGDGSLALVCGPDGMVSAVMECLGEAGYAEDSRFAF</sequence>
<dbReference type="FunFam" id="2.40.30.10:FF:000021">
    <property type="entry name" value="NADH-cytochrome b5 reductase"/>
    <property type="match status" value="1"/>
</dbReference>
<dbReference type="SUPFAM" id="SSF81296">
    <property type="entry name" value="E set domains"/>
    <property type="match status" value="1"/>
</dbReference>
<comment type="subunit">
    <text evidence="6">Homodimer.</text>
</comment>
<comment type="cofactor">
    <cofactor evidence="2">
        <name>heme</name>
        <dbReference type="ChEBI" id="CHEBI:30413"/>
    </cofactor>
</comment>
<dbReference type="eggNOG" id="KOG0535">
    <property type="taxonomic scope" value="Eukaryota"/>
</dbReference>
<dbReference type="Pfam" id="PF03404">
    <property type="entry name" value="Mo-co_dimer"/>
    <property type="match status" value="1"/>
</dbReference>
<evidence type="ECO:0000256" key="15">
    <source>
        <dbReference type="ARBA" id="ARBA00023004"/>
    </source>
</evidence>
<dbReference type="Pfam" id="PF00174">
    <property type="entry name" value="Oxidored_molyb"/>
    <property type="match status" value="1"/>
</dbReference>
<feature type="domain" description="FAD-binding FR-type" evidence="19">
    <location>
        <begin position="575"/>
        <end position="687"/>
    </location>
</feature>
<comment type="similarity">
    <text evidence="5">Belongs to the nitrate reductase family.</text>
</comment>
<dbReference type="SMART" id="SM01117">
    <property type="entry name" value="Cyt-b5"/>
    <property type="match status" value="1"/>
</dbReference>
<evidence type="ECO:0000256" key="3">
    <source>
        <dbReference type="ARBA" id="ARBA00001974"/>
    </source>
</evidence>
<dbReference type="GO" id="GO:0043546">
    <property type="term" value="F:molybdopterin cofactor binding"/>
    <property type="evidence" value="ECO:0007669"/>
    <property type="project" value="TreeGrafter"/>
</dbReference>
<dbReference type="InterPro" id="IPR014756">
    <property type="entry name" value="Ig_E-set"/>
</dbReference>
<evidence type="ECO:0000256" key="5">
    <source>
        <dbReference type="ARBA" id="ARBA00006253"/>
    </source>
</evidence>
<dbReference type="InterPro" id="IPR017938">
    <property type="entry name" value="Riboflavin_synthase-like_b-brl"/>
</dbReference>
<reference evidence="20 21" key="1">
    <citation type="submission" date="2009-08" db="EMBL/GenBank/DDBJ databases">
        <title>The Genome Sequence of Spizellomyces punctatus strain DAOM BR117.</title>
        <authorList>
            <consortium name="The Broad Institute Genome Sequencing Platform"/>
            <person name="Russ C."/>
            <person name="Cuomo C."/>
            <person name="Shea T."/>
            <person name="Young S.K."/>
            <person name="Zeng Q."/>
            <person name="Koehrsen M."/>
            <person name="Haas B."/>
            <person name="Borodovsky M."/>
            <person name="Guigo R."/>
            <person name="Alvarado L."/>
            <person name="Berlin A."/>
            <person name="Bochicchio J."/>
            <person name="Borenstein D."/>
            <person name="Chapman S."/>
            <person name="Chen Z."/>
            <person name="Engels R."/>
            <person name="Freedman E."/>
            <person name="Gellesch M."/>
            <person name="Goldberg J."/>
            <person name="Griggs A."/>
            <person name="Gujja S."/>
            <person name="Heiman D."/>
            <person name="Hepburn T."/>
            <person name="Howarth C."/>
            <person name="Jen D."/>
            <person name="Larson L."/>
            <person name="Lewis B."/>
            <person name="Mehta T."/>
            <person name="Park D."/>
            <person name="Pearson M."/>
            <person name="Roberts A."/>
            <person name="Saif S."/>
            <person name="Shenoy N."/>
            <person name="Sisk P."/>
            <person name="Stolte C."/>
            <person name="Sykes S."/>
            <person name="Thomson T."/>
            <person name="Walk T."/>
            <person name="White J."/>
            <person name="Yandava C."/>
            <person name="Burger G."/>
            <person name="Gray M.W."/>
            <person name="Holland P.W.H."/>
            <person name="King N."/>
            <person name="Lang F.B.F."/>
            <person name="Roger A.J."/>
            <person name="Ruiz-Trillo I."/>
            <person name="Lander E."/>
            <person name="Nusbaum C."/>
        </authorList>
    </citation>
    <scope>NUCLEOTIDE SEQUENCE [LARGE SCALE GENOMIC DNA]</scope>
    <source>
        <strain evidence="20 21">DAOM BR117</strain>
    </source>
</reference>
<dbReference type="Gene3D" id="3.10.120.10">
    <property type="entry name" value="Cytochrome b5-like heme/steroid binding domain"/>
    <property type="match status" value="1"/>
</dbReference>
<organism evidence="20 21">
    <name type="scientific">Spizellomyces punctatus (strain DAOM BR117)</name>
    <dbReference type="NCBI Taxonomy" id="645134"/>
    <lineage>
        <taxon>Eukaryota</taxon>
        <taxon>Fungi</taxon>
        <taxon>Fungi incertae sedis</taxon>
        <taxon>Chytridiomycota</taxon>
        <taxon>Chytridiomycota incertae sedis</taxon>
        <taxon>Chytridiomycetes</taxon>
        <taxon>Spizellomycetales</taxon>
        <taxon>Spizellomycetaceae</taxon>
        <taxon>Spizellomyces</taxon>
    </lineage>
</organism>
<dbReference type="EMBL" id="KQ257453">
    <property type="protein sequence ID" value="KND02324.1"/>
    <property type="molecule type" value="Genomic_DNA"/>
</dbReference>
<dbReference type="InterPro" id="IPR036400">
    <property type="entry name" value="Cyt_B5-like_heme/steroid_sf"/>
</dbReference>
<dbReference type="InterPro" id="IPR008333">
    <property type="entry name" value="Cbr1-like_FAD-bd_dom"/>
</dbReference>
<dbReference type="PROSITE" id="PS00191">
    <property type="entry name" value="CYTOCHROME_B5_1"/>
    <property type="match status" value="1"/>
</dbReference>
<dbReference type="Gene3D" id="3.90.420.10">
    <property type="entry name" value="Oxidoreductase, molybdopterin-binding domain"/>
    <property type="match status" value="1"/>
</dbReference>
<keyword evidence="15" id="KW-0408">Iron</keyword>
<dbReference type="Proteomes" id="UP000053201">
    <property type="component" value="Unassembled WGS sequence"/>
</dbReference>
<dbReference type="GeneID" id="27686358"/>
<evidence type="ECO:0000256" key="14">
    <source>
        <dbReference type="ARBA" id="ARBA00023002"/>
    </source>
</evidence>
<dbReference type="InterPro" id="IPR008335">
    <property type="entry name" value="Mopterin_OxRdtase_euk"/>
</dbReference>
<dbReference type="FunFam" id="3.10.120.10:FF:000007">
    <property type="entry name" value="Sulfite oxidase, mitochondrial"/>
    <property type="match status" value="1"/>
</dbReference>
<dbReference type="eggNOG" id="KOG0534">
    <property type="taxonomic scope" value="Eukaryota"/>
</dbReference>
<evidence type="ECO:0000256" key="17">
    <source>
        <dbReference type="ARBA" id="ARBA00049155"/>
    </source>
</evidence>
<dbReference type="Gene3D" id="2.40.30.10">
    <property type="entry name" value="Translation factors"/>
    <property type="match status" value="1"/>
</dbReference>